<name>A0ABR3ZYP6_9LECA</name>
<sequence length="127" mass="14664">MEGFNCLAIDASSGAQKARQRKRSRVHERGYSHEEFYLASKFNINRFSLSQRTFDAAAYQRNFKYAELTNNTHSCTRRHNLPQIHQGPSNLIPQKLKTQCFSRFRDSSARKPRKDSPLHAPDQASAH</sequence>
<dbReference type="EMBL" id="JBEFKJ010000036">
    <property type="protein sequence ID" value="KAL2037876.1"/>
    <property type="molecule type" value="Genomic_DNA"/>
</dbReference>
<feature type="region of interest" description="Disordered" evidence="1">
    <location>
        <begin position="104"/>
        <end position="127"/>
    </location>
</feature>
<dbReference type="Proteomes" id="UP001590950">
    <property type="component" value="Unassembled WGS sequence"/>
</dbReference>
<feature type="compositionally biased region" description="Basic and acidic residues" evidence="1">
    <location>
        <begin position="104"/>
        <end position="117"/>
    </location>
</feature>
<evidence type="ECO:0000256" key="1">
    <source>
        <dbReference type="SAM" id="MobiDB-lite"/>
    </source>
</evidence>
<evidence type="ECO:0000313" key="2">
    <source>
        <dbReference type="EMBL" id="KAL2037876.1"/>
    </source>
</evidence>
<comment type="caution">
    <text evidence="2">The sequence shown here is derived from an EMBL/GenBank/DDBJ whole genome shotgun (WGS) entry which is preliminary data.</text>
</comment>
<proteinExistence type="predicted"/>
<organism evidence="2 3">
    <name type="scientific">Stereocaulon virgatum</name>
    <dbReference type="NCBI Taxonomy" id="373712"/>
    <lineage>
        <taxon>Eukaryota</taxon>
        <taxon>Fungi</taxon>
        <taxon>Dikarya</taxon>
        <taxon>Ascomycota</taxon>
        <taxon>Pezizomycotina</taxon>
        <taxon>Lecanoromycetes</taxon>
        <taxon>OSLEUM clade</taxon>
        <taxon>Lecanoromycetidae</taxon>
        <taxon>Lecanorales</taxon>
        <taxon>Lecanorineae</taxon>
        <taxon>Stereocaulaceae</taxon>
        <taxon>Stereocaulon</taxon>
    </lineage>
</organism>
<gene>
    <name evidence="2" type="ORF">N7G274_009351</name>
</gene>
<protein>
    <submittedName>
        <fullName evidence="2">Uncharacterized protein</fullName>
    </submittedName>
</protein>
<reference evidence="2 3" key="1">
    <citation type="submission" date="2024-09" db="EMBL/GenBank/DDBJ databases">
        <title>Rethinking Asexuality: The Enigmatic Case of Functional Sexual Genes in Lepraria (Stereocaulaceae).</title>
        <authorList>
            <person name="Doellman M."/>
            <person name="Sun Y."/>
            <person name="Barcenas-Pena A."/>
            <person name="Lumbsch H.T."/>
            <person name="Grewe F."/>
        </authorList>
    </citation>
    <scope>NUCLEOTIDE SEQUENCE [LARGE SCALE GENOMIC DNA]</scope>
    <source>
        <strain evidence="2 3">Mercado 3170</strain>
    </source>
</reference>
<evidence type="ECO:0000313" key="3">
    <source>
        <dbReference type="Proteomes" id="UP001590950"/>
    </source>
</evidence>
<keyword evidence="3" id="KW-1185">Reference proteome</keyword>
<accession>A0ABR3ZYP6</accession>